<dbReference type="InterPro" id="IPR023340">
    <property type="entry name" value="UMA"/>
</dbReference>
<dbReference type="AlphaFoldDB" id="A0AAW0Y7Z3"/>
<sequence>MFQRMFGRRKSPVTVESSPTDPATEAAEEKSDHINIDGFIVIDDNTSSIYDPPPGYTVGGANAFLPYGLDPRTNGNSVQRSTNVEVQSAIDGIPFKLGANVLLQDQVQSCDISSVKQMISKINSFNLDDYEYSFELERSILQEFNSTEQEGLE</sequence>
<dbReference type="Proteomes" id="UP001445076">
    <property type="component" value="Unassembled WGS sequence"/>
</dbReference>
<evidence type="ECO:0000313" key="4">
    <source>
        <dbReference type="Proteomes" id="UP001445076"/>
    </source>
</evidence>
<keyword evidence="4" id="KW-1185">Reference proteome</keyword>
<name>A0AAW0Y7Z3_CHEQU</name>
<feature type="domain" description="UMA" evidence="2">
    <location>
        <begin position="90"/>
        <end position="141"/>
    </location>
</feature>
<dbReference type="PROSITE" id="PS51497">
    <property type="entry name" value="UMA"/>
    <property type="match status" value="1"/>
</dbReference>
<evidence type="ECO:0000313" key="3">
    <source>
        <dbReference type="EMBL" id="KAK8747501.1"/>
    </source>
</evidence>
<protein>
    <recommendedName>
        <fullName evidence="2">UMA domain-containing protein</fullName>
    </recommendedName>
</protein>
<feature type="compositionally biased region" description="Basic residues" evidence="1">
    <location>
        <begin position="1"/>
        <end position="11"/>
    </location>
</feature>
<feature type="region of interest" description="Disordered" evidence="1">
    <location>
        <begin position="1"/>
        <end position="30"/>
    </location>
</feature>
<organism evidence="3 4">
    <name type="scientific">Cherax quadricarinatus</name>
    <name type="common">Australian red claw crayfish</name>
    <dbReference type="NCBI Taxonomy" id="27406"/>
    <lineage>
        <taxon>Eukaryota</taxon>
        <taxon>Metazoa</taxon>
        <taxon>Ecdysozoa</taxon>
        <taxon>Arthropoda</taxon>
        <taxon>Crustacea</taxon>
        <taxon>Multicrustacea</taxon>
        <taxon>Malacostraca</taxon>
        <taxon>Eumalacostraca</taxon>
        <taxon>Eucarida</taxon>
        <taxon>Decapoda</taxon>
        <taxon>Pleocyemata</taxon>
        <taxon>Astacidea</taxon>
        <taxon>Parastacoidea</taxon>
        <taxon>Parastacidae</taxon>
        <taxon>Cherax</taxon>
    </lineage>
</organism>
<gene>
    <name evidence="3" type="ORF">OTU49_016422</name>
</gene>
<accession>A0AAW0Y7Z3</accession>
<evidence type="ECO:0000259" key="2">
    <source>
        <dbReference type="PROSITE" id="PS51497"/>
    </source>
</evidence>
<reference evidence="3 4" key="1">
    <citation type="journal article" date="2024" name="BMC Genomics">
        <title>Genome assembly of redclaw crayfish (Cherax quadricarinatus) provides insights into its immune adaptation and hypoxia tolerance.</title>
        <authorList>
            <person name="Liu Z."/>
            <person name="Zheng J."/>
            <person name="Li H."/>
            <person name="Fang K."/>
            <person name="Wang S."/>
            <person name="He J."/>
            <person name="Zhou D."/>
            <person name="Weng S."/>
            <person name="Chi M."/>
            <person name="Gu Z."/>
            <person name="He J."/>
            <person name="Li F."/>
            <person name="Wang M."/>
        </authorList>
    </citation>
    <scope>NUCLEOTIDE SEQUENCE [LARGE SCALE GENOMIC DNA]</scope>
    <source>
        <strain evidence="3">ZL_2023a</strain>
    </source>
</reference>
<dbReference type="EMBL" id="JARKIK010000014">
    <property type="protein sequence ID" value="KAK8747501.1"/>
    <property type="molecule type" value="Genomic_DNA"/>
</dbReference>
<proteinExistence type="predicted"/>
<evidence type="ECO:0000256" key="1">
    <source>
        <dbReference type="SAM" id="MobiDB-lite"/>
    </source>
</evidence>
<comment type="caution">
    <text evidence="3">The sequence shown here is derived from an EMBL/GenBank/DDBJ whole genome shotgun (WGS) entry which is preliminary data.</text>
</comment>